<dbReference type="InterPro" id="IPR019510">
    <property type="entry name" value="AKAP7-like_phosphoesterase"/>
</dbReference>
<accession>A0A0G2EIF9</accession>
<protein>
    <recommendedName>
        <fullName evidence="2">A-kinase anchor protein 7-like phosphoesterase domain-containing protein</fullName>
    </recommendedName>
</protein>
<dbReference type="Proteomes" id="UP000053317">
    <property type="component" value="Unassembled WGS sequence"/>
</dbReference>
<keyword evidence="4" id="KW-1185">Reference proteome</keyword>
<dbReference type="AlphaFoldDB" id="A0A0G2EIF9"/>
<feature type="compositionally biased region" description="Basic and acidic residues" evidence="1">
    <location>
        <begin position="137"/>
        <end position="148"/>
    </location>
</feature>
<feature type="region of interest" description="Disordered" evidence="1">
    <location>
        <begin position="162"/>
        <end position="191"/>
    </location>
</feature>
<dbReference type="PANTHER" id="PTHR13360">
    <property type="entry name" value="ACTIVATING SIGNAL COINTEGRATOR 1 COMPLEX SUBUNIT 1"/>
    <property type="match status" value="1"/>
</dbReference>
<evidence type="ECO:0000313" key="4">
    <source>
        <dbReference type="Proteomes" id="UP000053317"/>
    </source>
</evidence>
<evidence type="ECO:0000259" key="2">
    <source>
        <dbReference type="Pfam" id="PF10469"/>
    </source>
</evidence>
<sequence length="263" mass="29292">MTPDKAAATEEKEPGASTDSPGEPFPHFTIVPNPSESLTSAVTSSTSPQSPTLHHALSLLESLPLTEMLDSPSTPLKISLKGLHTFTPTSPQTRVLFAKPHDPTDRLLPFATKVLQAFIDAGLVEPRPQAPQTRTNGTDDKSESESKSESLILHATIVNMTYHKSKSKPQQQHRHRRSRRTPPPPNKIPHAQISNYFNTEAGGLLDSDDHEFIWADGIDVDRVCICEMGVKKIEKEGWDEEEEEEEEEKVEWGYRRVGEKKVT</sequence>
<dbReference type="EMBL" id="LCWF01000079">
    <property type="protein sequence ID" value="KKY22174.1"/>
    <property type="molecule type" value="Genomic_DNA"/>
</dbReference>
<organism evidence="3 4">
    <name type="scientific">Phaeomoniella chlamydospora</name>
    <name type="common">Phaeoacremonium chlamydosporum</name>
    <dbReference type="NCBI Taxonomy" id="158046"/>
    <lineage>
        <taxon>Eukaryota</taxon>
        <taxon>Fungi</taxon>
        <taxon>Dikarya</taxon>
        <taxon>Ascomycota</taxon>
        <taxon>Pezizomycotina</taxon>
        <taxon>Eurotiomycetes</taxon>
        <taxon>Chaetothyriomycetidae</taxon>
        <taxon>Phaeomoniellales</taxon>
        <taxon>Phaeomoniellaceae</taxon>
        <taxon>Phaeomoniella</taxon>
    </lineage>
</organism>
<feature type="region of interest" description="Disordered" evidence="1">
    <location>
        <begin position="123"/>
        <end position="149"/>
    </location>
</feature>
<proteinExistence type="predicted"/>
<dbReference type="Pfam" id="PF10469">
    <property type="entry name" value="AKAP7_NLS"/>
    <property type="match status" value="1"/>
</dbReference>
<gene>
    <name evidence="3" type="ORF">UCRPC4_g03362</name>
</gene>
<comment type="caution">
    <text evidence="3">The sequence shown here is derived from an EMBL/GenBank/DDBJ whole genome shotgun (WGS) entry which is preliminary data.</text>
</comment>
<name>A0A0G2EIF9_PHACM</name>
<evidence type="ECO:0000313" key="3">
    <source>
        <dbReference type="EMBL" id="KKY22174.1"/>
    </source>
</evidence>
<reference evidence="3 4" key="2">
    <citation type="submission" date="2015-05" db="EMBL/GenBank/DDBJ databases">
        <authorList>
            <person name="Morales-Cruz A."/>
            <person name="Amrine K.C."/>
            <person name="Cantu D."/>
        </authorList>
    </citation>
    <scope>NUCLEOTIDE SEQUENCE [LARGE SCALE GENOMIC DNA]</scope>
    <source>
        <strain evidence="3">UCRPC4</strain>
    </source>
</reference>
<feature type="compositionally biased region" description="Polar residues" evidence="1">
    <location>
        <begin position="32"/>
        <end position="52"/>
    </location>
</feature>
<dbReference type="GO" id="GO:0006355">
    <property type="term" value="P:regulation of DNA-templated transcription"/>
    <property type="evidence" value="ECO:0007669"/>
    <property type="project" value="TreeGrafter"/>
</dbReference>
<feature type="region of interest" description="Disordered" evidence="1">
    <location>
        <begin position="1"/>
        <end position="52"/>
    </location>
</feature>
<dbReference type="PANTHER" id="PTHR13360:SF1">
    <property type="entry name" value="ACTIVATING SIGNAL COINTEGRATOR 1 COMPLEX SUBUNIT 1"/>
    <property type="match status" value="1"/>
</dbReference>
<dbReference type="GO" id="GO:0006307">
    <property type="term" value="P:DNA alkylation repair"/>
    <property type="evidence" value="ECO:0007669"/>
    <property type="project" value="InterPro"/>
</dbReference>
<feature type="compositionally biased region" description="Basic residues" evidence="1">
    <location>
        <begin position="163"/>
        <end position="180"/>
    </location>
</feature>
<dbReference type="InterPro" id="IPR009210">
    <property type="entry name" value="ASCC1"/>
</dbReference>
<reference evidence="3 4" key="1">
    <citation type="submission" date="2015-05" db="EMBL/GenBank/DDBJ databases">
        <title>Distinctive expansion of gene families associated with plant cell wall degradation and secondary metabolism in the genomes of grapevine trunk pathogens.</title>
        <authorList>
            <person name="Lawrence D.P."/>
            <person name="Travadon R."/>
            <person name="Rolshausen P.E."/>
            <person name="Baumgartner K."/>
        </authorList>
    </citation>
    <scope>NUCLEOTIDE SEQUENCE [LARGE SCALE GENOMIC DNA]</scope>
    <source>
        <strain evidence="3">UCRPC4</strain>
    </source>
</reference>
<evidence type="ECO:0000256" key="1">
    <source>
        <dbReference type="SAM" id="MobiDB-lite"/>
    </source>
</evidence>
<feature type="domain" description="A-kinase anchor protein 7-like phosphoesterase" evidence="2">
    <location>
        <begin position="65"/>
        <end position="195"/>
    </location>
</feature>
<dbReference type="GO" id="GO:0005634">
    <property type="term" value="C:nucleus"/>
    <property type="evidence" value="ECO:0007669"/>
    <property type="project" value="TreeGrafter"/>
</dbReference>
<dbReference type="OrthoDB" id="277832at2759"/>
<dbReference type="Gene3D" id="3.90.1140.10">
    <property type="entry name" value="Cyclic phosphodiesterase"/>
    <property type="match status" value="1"/>
</dbReference>